<protein>
    <submittedName>
        <fullName evidence="1">Uncharacterized protein</fullName>
    </submittedName>
</protein>
<organism evidence="1 2">
    <name type="scientific">Streptomyces ambofaciens (strain ATCC 23877 / 3486 / DSM 40053 / JCM 4204 / NBRC 12836 / NRRL B-2516)</name>
    <dbReference type="NCBI Taxonomy" id="278992"/>
    <lineage>
        <taxon>Bacteria</taxon>
        <taxon>Bacillati</taxon>
        <taxon>Actinomycetota</taxon>
        <taxon>Actinomycetes</taxon>
        <taxon>Kitasatosporales</taxon>
        <taxon>Streptomycetaceae</taxon>
        <taxon>Streptomyces</taxon>
    </lineage>
</organism>
<dbReference type="AlphaFoldDB" id="A0A0K2AYM2"/>
<evidence type="ECO:0000313" key="1">
    <source>
        <dbReference type="EMBL" id="AKZ57932.1"/>
    </source>
</evidence>
<proteinExistence type="predicted"/>
<evidence type="ECO:0000313" key="2">
    <source>
        <dbReference type="Proteomes" id="UP000061018"/>
    </source>
</evidence>
<name>A0A0K2AYM2_STRA7</name>
<gene>
    <name evidence="1" type="ORF">SAM23877_4887</name>
</gene>
<sequence>MGRDVPGLAGARRCVGGGVAPHGWACAPSPPCLPASPNRFLFSGRIPVRIQMINSKYRISRL</sequence>
<dbReference type="Proteomes" id="UP000061018">
    <property type="component" value="Chromosome"/>
</dbReference>
<reference evidence="2" key="1">
    <citation type="journal article" date="2015" name="J. Biotechnol.">
        <title>Complete genome sequence of Streptomyces ambofaciens ATCC 23877, the spiramycin producer.</title>
        <authorList>
            <person name="Thibessard A."/>
            <person name="Haas D."/>
            <person name="Gerbaud C."/>
            <person name="Aigle B."/>
            <person name="Lautru S."/>
            <person name="Pernodet J.L."/>
            <person name="Leblond P."/>
        </authorList>
    </citation>
    <scope>NUCLEOTIDE SEQUENCE [LARGE SCALE GENOMIC DNA]</scope>
    <source>
        <strain evidence="2">ATCC 23877 / 3486 / DSM 40053 / JCM 4204 / NBRC 12836 / NRRL B-2516</strain>
    </source>
</reference>
<dbReference type="KEGG" id="samb:SAM23877_4887"/>
<dbReference type="EMBL" id="CP012382">
    <property type="protein sequence ID" value="AKZ57932.1"/>
    <property type="molecule type" value="Genomic_DNA"/>
</dbReference>
<accession>A0A0K2AYM2</accession>